<reference evidence="2" key="1">
    <citation type="submission" date="2019-04" db="EMBL/GenBank/DDBJ databases">
        <title>Friends and foes A comparative genomics studyof 23 Aspergillus species from section Flavi.</title>
        <authorList>
            <consortium name="DOE Joint Genome Institute"/>
            <person name="Kjaerbolling I."/>
            <person name="Vesth T."/>
            <person name="Frisvad J.C."/>
            <person name="Nybo J.L."/>
            <person name="Theobald S."/>
            <person name="Kildgaard S."/>
            <person name="Isbrandt T."/>
            <person name="Kuo A."/>
            <person name="Sato A."/>
            <person name="Lyhne E.K."/>
            <person name="Kogle M.E."/>
            <person name="Wiebenga A."/>
            <person name="Kun R.S."/>
            <person name="Lubbers R.J."/>
            <person name="Makela M.R."/>
            <person name="Barry K."/>
            <person name="Chovatia M."/>
            <person name="Clum A."/>
            <person name="Daum C."/>
            <person name="Haridas S."/>
            <person name="He G."/>
            <person name="LaButti K."/>
            <person name="Lipzen A."/>
            <person name="Mondo S."/>
            <person name="Riley R."/>
            <person name="Salamov A."/>
            <person name="Simmons B.A."/>
            <person name="Magnuson J.K."/>
            <person name="Henrissat B."/>
            <person name="Mortensen U.H."/>
            <person name="Larsen T.O."/>
            <person name="Devries R.P."/>
            <person name="Grigoriev I.V."/>
            <person name="Machida M."/>
            <person name="Baker S.E."/>
            <person name="Andersen M.R."/>
        </authorList>
    </citation>
    <scope>NUCLEOTIDE SEQUENCE [LARGE SCALE GENOMIC DNA]</scope>
    <source>
        <strain evidence="2">CBS 130015</strain>
    </source>
</reference>
<sequence>MQRPLPGFVLCLSLHQHPTRSPPSISHDIMGFDSDFLPPWGILPVEQYLIRNWDFAAAEPPDQQRLRLIYQFLELGEIPREWVPLDEYASPPRIPTAEEINIILRPWRSDDLRQKAWRLVDADHDTPIFLRTHYNPLDNSDARMKEWVNASEEFANHAWWALLEDSNTFNFGSDWRRVYEILPEVARLVRADDRYERYASPESIDRDREQFKSSLAKEKKANPDLWSNRDHFIEVAATDLLRTVAVMYMLIADQEAFDTGLLRLIYLDGKRNVIREMRVEPDDQTITDIIMARFELTDPPGLEDAIIGERYRVTGDLGKELYRLTEADLADP</sequence>
<dbReference type="AlphaFoldDB" id="A0A5N6VGN2"/>
<dbReference type="Proteomes" id="UP000325433">
    <property type="component" value="Unassembled WGS sequence"/>
</dbReference>
<evidence type="ECO:0000313" key="2">
    <source>
        <dbReference type="Proteomes" id="UP000325433"/>
    </source>
</evidence>
<name>A0A5N6VGN2_9EURO</name>
<keyword evidence="2" id="KW-1185">Reference proteome</keyword>
<protein>
    <submittedName>
        <fullName evidence="1">Uncharacterized protein</fullName>
    </submittedName>
</protein>
<proteinExistence type="predicted"/>
<dbReference type="EMBL" id="ML738410">
    <property type="protein sequence ID" value="KAE8307326.1"/>
    <property type="molecule type" value="Genomic_DNA"/>
</dbReference>
<accession>A0A5N6VGN2</accession>
<gene>
    <name evidence="1" type="ORF">BDV41DRAFT_555225</name>
</gene>
<evidence type="ECO:0000313" key="1">
    <source>
        <dbReference type="EMBL" id="KAE8307326.1"/>
    </source>
</evidence>
<organism evidence="1 2">
    <name type="scientific">Aspergillus transmontanensis</name>
    <dbReference type="NCBI Taxonomy" id="1034304"/>
    <lineage>
        <taxon>Eukaryota</taxon>
        <taxon>Fungi</taxon>
        <taxon>Dikarya</taxon>
        <taxon>Ascomycota</taxon>
        <taxon>Pezizomycotina</taxon>
        <taxon>Eurotiomycetes</taxon>
        <taxon>Eurotiomycetidae</taxon>
        <taxon>Eurotiales</taxon>
        <taxon>Aspergillaceae</taxon>
        <taxon>Aspergillus</taxon>
        <taxon>Aspergillus subgen. Circumdati</taxon>
    </lineage>
</organism>